<dbReference type="GeneID" id="9347152"/>
<evidence type="ECO:0008006" key="3">
    <source>
        <dbReference type="Google" id="ProtNLM"/>
    </source>
</evidence>
<sequence length="133" mass="15247">MFPIKLRAHHLLCIQGFQGYGYSQDFIKNMKYIINCLNSHGSLIDIITDCDVICSFCPYNKNGICKLNSASDLKKMDELVIDKLGLEEHMVISPEYAFSLVNKKLQKTLDADEVCGGCIWKEKCLWYLSRDIE</sequence>
<dbReference type="KEGG" id="mev:Metev_1512"/>
<dbReference type="STRING" id="644295.Metev_1512"/>
<name>D7E9U2_METEZ</name>
<accession>D7E9U2</accession>
<reference evidence="1 2" key="1">
    <citation type="submission" date="2010-06" db="EMBL/GenBank/DDBJ databases">
        <title>Complete sequence chromosome of Methanohalobium evestigatum Z-7303.</title>
        <authorList>
            <consortium name="US DOE Joint Genome Institute"/>
            <person name="Lucas S."/>
            <person name="Copeland A."/>
            <person name="Lapidus A."/>
            <person name="Cheng J.-F."/>
            <person name="Bruce D."/>
            <person name="Goodwin L."/>
            <person name="Pitluck S."/>
            <person name="Saunders E."/>
            <person name="Detter J.C."/>
            <person name="Han C."/>
            <person name="Tapia R."/>
            <person name="Land M."/>
            <person name="Hauser L."/>
            <person name="Kyrpides N."/>
            <person name="Mikhailova N."/>
            <person name="Sieprawska-Lupa M."/>
            <person name="Whitman W.B."/>
            <person name="Anderson I."/>
            <person name="Woyke T."/>
        </authorList>
    </citation>
    <scope>NUCLEOTIDE SEQUENCE [LARGE SCALE GENOMIC DNA]</scope>
    <source>
        <strain evidence="2">ATCC BAA-1072 / DSM 3721 / NBRC 107634 / OCM 161 / Z-7303</strain>
    </source>
</reference>
<evidence type="ECO:0000313" key="1">
    <source>
        <dbReference type="EMBL" id="ADI74364.1"/>
    </source>
</evidence>
<organism evidence="1 2">
    <name type="scientific">Methanohalobium evestigatum (strain ATCC BAA-1072 / DSM 3721 / NBRC 107634 / OCM 161 / Z-7303)</name>
    <dbReference type="NCBI Taxonomy" id="644295"/>
    <lineage>
        <taxon>Archaea</taxon>
        <taxon>Methanobacteriati</taxon>
        <taxon>Methanobacteriota</taxon>
        <taxon>Stenosarchaea group</taxon>
        <taxon>Methanomicrobia</taxon>
        <taxon>Methanosarcinales</taxon>
        <taxon>Methanosarcinaceae</taxon>
        <taxon>Methanohalobium</taxon>
    </lineage>
</organism>
<proteinExistence type="predicted"/>
<keyword evidence="2" id="KW-1185">Reference proteome</keyword>
<gene>
    <name evidence="1" type="ordered locus">Metev_1512</name>
</gene>
<dbReference type="Proteomes" id="UP000000391">
    <property type="component" value="Chromosome"/>
</dbReference>
<dbReference type="HOGENOM" id="CLU_129126_1_0_2"/>
<evidence type="ECO:0000313" key="2">
    <source>
        <dbReference type="Proteomes" id="UP000000391"/>
    </source>
</evidence>
<dbReference type="RefSeq" id="WP_013194929.1">
    <property type="nucleotide sequence ID" value="NC_014253.1"/>
</dbReference>
<dbReference type="InterPro" id="IPR009702">
    <property type="entry name" value="DUF1284"/>
</dbReference>
<dbReference type="EMBL" id="CP002069">
    <property type="protein sequence ID" value="ADI74364.1"/>
    <property type="molecule type" value="Genomic_DNA"/>
</dbReference>
<protein>
    <recommendedName>
        <fullName evidence="3">Iron-sulfur binding protein</fullName>
    </recommendedName>
</protein>
<dbReference type="AlphaFoldDB" id="D7E9U2"/>
<dbReference type="Pfam" id="PF06935">
    <property type="entry name" value="DUF1284"/>
    <property type="match status" value="1"/>
</dbReference>